<dbReference type="KEGG" id="vde:111254782"/>
<dbReference type="Proteomes" id="UP000594260">
    <property type="component" value="Unplaced"/>
</dbReference>
<keyword evidence="13" id="KW-1185">Reference proteome</keyword>
<organism evidence="12 13">
    <name type="scientific">Varroa destructor</name>
    <name type="common">Honeybee mite</name>
    <dbReference type="NCBI Taxonomy" id="109461"/>
    <lineage>
        <taxon>Eukaryota</taxon>
        <taxon>Metazoa</taxon>
        <taxon>Ecdysozoa</taxon>
        <taxon>Arthropoda</taxon>
        <taxon>Chelicerata</taxon>
        <taxon>Arachnida</taxon>
        <taxon>Acari</taxon>
        <taxon>Parasitiformes</taxon>
        <taxon>Mesostigmata</taxon>
        <taxon>Gamasina</taxon>
        <taxon>Dermanyssoidea</taxon>
        <taxon>Varroidae</taxon>
        <taxon>Varroa</taxon>
    </lineage>
</organism>
<dbReference type="PANTHER" id="PTHR46255">
    <property type="entry name" value="SHORT STATURE HOMEOBOX"/>
    <property type="match status" value="1"/>
</dbReference>
<keyword evidence="3 8" id="KW-0238">DNA-binding</keyword>
<evidence type="ECO:0000259" key="11">
    <source>
        <dbReference type="PROSITE" id="PS50071"/>
    </source>
</evidence>
<evidence type="ECO:0000256" key="2">
    <source>
        <dbReference type="ARBA" id="ARBA00022473"/>
    </source>
</evidence>
<evidence type="ECO:0000256" key="10">
    <source>
        <dbReference type="SAM" id="MobiDB-lite"/>
    </source>
</evidence>
<dbReference type="PRINTS" id="PR00031">
    <property type="entry name" value="HTHREPRESSR"/>
</dbReference>
<name>A0A7M7KWD7_VARDE</name>
<dbReference type="AlphaFoldDB" id="A0A7M7KWD7"/>
<comment type="subcellular location">
    <subcellularLocation>
        <location evidence="1 8 9">Nucleus</location>
    </subcellularLocation>
</comment>
<dbReference type="GO" id="GO:1990837">
    <property type="term" value="F:sequence-specific double-stranded DNA binding"/>
    <property type="evidence" value="ECO:0007669"/>
    <property type="project" value="TreeGrafter"/>
</dbReference>
<feature type="region of interest" description="Disordered" evidence="10">
    <location>
        <begin position="1"/>
        <end position="23"/>
    </location>
</feature>
<dbReference type="GeneID" id="111254782"/>
<evidence type="ECO:0000256" key="1">
    <source>
        <dbReference type="ARBA" id="ARBA00004123"/>
    </source>
</evidence>
<feature type="compositionally biased region" description="Polar residues" evidence="10">
    <location>
        <begin position="380"/>
        <end position="396"/>
    </location>
</feature>
<evidence type="ECO:0000313" key="12">
    <source>
        <dbReference type="EnsemblMetazoa" id="XP_022671724"/>
    </source>
</evidence>
<dbReference type="InterPro" id="IPR017970">
    <property type="entry name" value="Homeobox_CS"/>
</dbReference>
<dbReference type="PROSITE" id="PS50071">
    <property type="entry name" value="HOMEOBOX_2"/>
    <property type="match status" value="1"/>
</dbReference>
<dbReference type="Pfam" id="PF00046">
    <property type="entry name" value="Homeodomain"/>
    <property type="match status" value="1"/>
</dbReference>
<proteinExistence type="inferred from homology"/>
<keyword evidence="4 8" id="KW-0371">Homeobox</keyword>
<dbReference type="PROSITE" id="PS00027">
    <property type="entry name" value="HOMEOBOX_1"/>
    <property type="match status" value="1"/>
</dbReference>
<evidence type="ECO:0000256" key="5">
    <source>
        <dbReference type="ARBA" id="ARBA00023242"/>
    </source>
</evidence>
<evidence type="ECO:0000256" key="9">
    <source>
        <dbReference type="RuleBase" id="RU000682"/>
    </source>
</evidence>
<evidence type="ECO:0000256" key="6">
    <source>
        <dbReference type="ARBA" id="ARBA00038351"/>
    </source>
</evidence>
<dbReference type="RefSeq" id="XP_022671724.1">
    <property type="nucleotide sequence ID" value="XM_022815989.1"/>
</dbReference>
<accession>A0A7M7KWD7</accession>
<evidence type="ECO:0000256" key="8">
    <source>
        <dbReference type="PROSITE-ProRule" id="PRU00108"/>
    </source>
</evidence>
<keyword evidence="2" id="KW-0217">Developmental protein</keyword>
<reference evidence="12" key="1">
    <citation type="submission" date="2021-01" db="UniProtKB">
        <authorList>
            <consortium name="EnsemblMetazoa"/>
        </authorList>
    </citation>
    <scope>IDENTIFICATION</scope>
</reference>
<dbReference type="RefSeq" id="XP_022671725.1">
    <property type="nucleotide sequence ID" value="XM_022815990.1"/>
</dbReference>
<sequence length="447" mass="47213">MEELTEFVSKTFKDASSESLPQSSRCLSFMAHHLATPFKRDDEEDSKDSRDCLSHEDALSPRPPLNLKEASFGQRDALKDTRNSTGVKQRRSRTNFTLEQLNELEKLFDETHYPDAFMREELSQRLGLSEARVQVWFQNRRAKCRKHESQLHKNKLGHLTPAGASLSPLTSLSSLGAFEPLPPGGLSSISPLAPLSMGALGFSKTGLPKDITLSAFVSVNNSTRDAGVNEDKQAPRLSPCDSPSPAPCVSPCPASTTGAPASPPKAGAGSTSLFHTLPSIIESSSKLSSAGGGNLGMGGIGPNSLPYEHLLAAAAHQYALLMAQHQNQAYGVNPGGLVGESRWLGVSCPSPLGLHLTGGLSPLALNALLGFNAGSATRVSAPTTTEAGHVSVNNNGSHSPSSTSPSLVHAVASNILVHNLGLLGSLPSDNNGVKDLRIKSKTLDRNL</sequence>
<feature type="DNA-binding region" description="Homeobox" evidence="8">
    <location>
        <begin position="89"/>
        <end position="148"/>
    </location>
</feature>
<evidence type="ECO:0000256" key="7">
    <source>
        <dbReference type="ARBA" id="ARBA00069290"/>
    </source>
</evidence>
<comment type="similarity">
    <text evidence="6">Belongs to the paired homeobox family. Unc-4 subfamily.</text>
</comment>
<dbReference type="InterPro" id="IPR052631">
    <property type="entry name" value="Paired_homeobox_Bicoid"/>
</dbReference>
<feature type="domain" description="Homeobox" evidence="11">
    <location>
        <begin position="87"/>
        <end position="147"/>
    </location>
</feature>
<dbReference type="CDD" id="cd00086">
    <property type="entry name" value="homeodomain"/>
    <property type="match status" value="1"/>
</dbReference>
<feature type="region of interest" description="Disordered" evidence="10">
    <location>
        <begin position="37"/>
        <end position="92"/>
    </location>
</feature>
<feature type="compositionally biased region" description="Low complexity" evidence="10">
    <location>
        <begin position="251"/>
        <end position="268"/>
    </location>
</feature>
<dbReference type="SUPFAM" id="SSF46689">
    <property type="entry name" value="Homeodomain-like"/>
    <property type="match status" value="1"/>
</dbReference>
<dbReference type="EnsemblMetazoa" id="XM_022815990">
    <property type="protein sequence ID" value="XP_022671725"/>
    <property type="gene ID" value="LOC111254782"/>
</dbReference>
<dbReference type="InterPro" id="IPR000047">
    <property type="entry name" value="HTH_motif"/>
</dbReference>
<dbReference type="InterPro" id="IPR009057">
    <property type="entry name" value="Homeodomain-like_sf"/>
</dbReference>
<dbReference type="InterPro" id="IPR001356">
    <property type="entry name" value="HD"/>
</dbReference>
<dbReference type="SMART" id="SM00389">
    <property type="entry name" value="HOX"/>
    <property type="match status" value="1"/>
</dbReference>
<dbReference type="OrthoDB" id="6159439at2759"/>
<dbReference type="PANTHER" id="PTHR46255:SF3">
    <property type="entry name" value="HOMEOBOX DOMAIN-CONTAINING PROTEIN"/>
    <property type="match status" value="1"/>
</dbReference>
<protein>
    <recommendedName>
        <fullName evidence="7">Homeobox protein unc-4</fullName>
    </recommendedName>
</protein>
<dbReference type="GO" id="GO:0000981">
    <property type="term" value="F:DNA-binding transcription factor activity, RNA polymerase II-specific"/>
    <property type="evidence" value="ECO:0007669"/>
    <property type="project" value="InterPro"/>
</dbReference>
<evidence type="ECO:0000256" key="4">
    <source>
        <dbReference type="ARBA" id="ARBA00023155"/>
    </source>
</evidence>
<dbReference type="Gene3D" id="1.10.10.60">
    <property type="entry name" value="Homeodomain-like"/>
    <property type="match status" value="1"/>
</dbReference>
<evidence type="ECO:0000313" key="13">
    <source>
        <dbReference type="Proteomes" id="UP000594260"/>
    </source>
</evidence>
<feature type="region of interest" description="Disordered" evidence="10">
    <location>
        <begin position="380"/>
        <end position="405"/>
    </location>
</feature>
<keyword evidence="5 8" id="KW-0539">Nucleus</keyword>
<dbReference type="InParanoid" id="A0A7M7KWD7"/>
<dbReference type="EnsemblMetazoa" id="XM_022815989">
    <property type="protein sequence ID" value="XP_022671724"/>
    <property type="gene ID" value="LOC111254782"/>
</dbReference>
<evidence type="ECO:0000256" key="3">
    <source>
        <dbReference type="ARBA" id="ARBA00023125"/>
    </source>
</evidence>
<dbReference type="FunFam" id="1.10.10.60:FF:000057">
    <property type="entry name" value="Short stature homeobox 2"/>
    <property type="match status" value="1"/>
</dbReference>
<feature type="compositionally biased region" description="Basic and acidic residues" evidence="10">
    <location>
        <begin position="47"/>
        <end position="59"/>
    </location>
</feature>
<feature type="region of interest" description="Disordered" evidence="10">
    <location>
        <begin position="225"/>
        <end position="268"/>
    </location>
</feature>
<dbReference type="GO" id="GO:0005634">
    <property type="term" value="C:nucleus"/>
    <property type="evidence" value="ECO:0007669"/>
    <property type="project" value="UniProtKB-SubCell"/>
</dbReference>